<evidence type="ECO:0000256" key="5">
    <source>
        <dbReference type="ARBA" id="ARBA00023288"/>
    </source>
</evidence>
<sequence length="167" mass="18237">MRILFRVIVVGSALLLGACGFHLREQAQLPPGLQRIHLEIADQGSLLYRDLPAALERSGATVEENAGPGIASLRIPVSTLAPQPLSVGSTARVREYSMRYHVEIEAVDASGTTVLPRQAIDLNREYTFDETQALGVAAQEDELRKQLQRDMVQAILRRIAALSRPAG</sequence>
<dbReference type="Gene3D" id="3.30.160.150">
    <property type="entry name" value="Lipoprotein like domain"/>
    <property type="match status" value="1"/>
</dbReference>
<keyword evidence="1 6" id="KW-0732">Signal</keyword>
<dbReference type="GO" id="GO:1990351">
    <property type="term" value="C:transporter complex"/>
    <property type="evidence" value="ECO:0007669"/>
    <property type="project" value="TreeGrafter"/>
</dbReference>
<dbReference type="EMBL" id="SNZH01000012">
    <property type="protein sequence ID" value="TDR40846.1"/>
    <property type="molecule type" value="Genomic_DNA"/>
</dbReference>
<evidence type="ECO:0000256" key="6">
    <source>
        <dbReference type="HAMAP-Rule" id="MF_01186"/>
    </source>
</evidence>
<evidence type="ECO:0000256" key="2">
    <source>
        <dbReference type="ARBA" id="ARBA00023136"/>
    </source>
</evidence>
<evidence type="ECO:0000256" key="3">
    <source>
        <dbReference type="ARBA" id="ARBA00023139"/>
    </source>
</evidence>
<accession>A0A4R6YRX3</accession>
<name>A0A4R6YRX3_9GAMM</name>
<dbReference type="Pfam" id="PF04390">
    <property type="entry name" value="LptE"/>
    <property type="match status" value="1"/>
</dbReference>
<comment type="subcellular location">
    <subcellularLocation>
        <location evidence="6">Cell outer membrane</location>
        <topology evidence="6">Lipid-anchor</topology>
    </subcellularLocation>
</comment>
<comment type="caution">
    <text evidence="7">The sequence shown here is derived from an EMBL/GenBank/DDBJ whole genome shotgun (WGS) entry which is preliminary data.</text>
</comment>
<evidence type="ECO:0000313" key="8">
    <source>
        <dbReference type="Proteomes" id="UP000295293"/>
    </source>
</evidence>
<dbReference type="Proteomes" id="UP000295293">
    <property type="component" value="Unassembled WGS sequence"/>
</dbReference>
<keyword evidence="8" id="KW-1185">Reference proteome</keyword>
<dbReference type="PROSITE" id="PS51257">
    <property type="entry name" value="PROKAR_LIPOPROTEIN"/>
    <property type="match status" value="1"/>
</dbReference>
<comment type="similarity">
    <text evidence="6">Belongs to the LptE lipoprotein family.</text>
</comment>
<evidence type="ECO:0000313" key="7">
    <source>
        <dbReference type="EMBL" id="TDR40846.1"/>
    </source>
</evidence>
<dbReference type="GO" id="GO:0009279">
    <property type="term" value="C:cell outer membrane"/>
    <property type="evidence" value="ECO:0007669"/>
    <property type="project" value="UniProtKB-SubCell"/>
</dbReference>
<keyword evidence="4 6" id="KW-0998">Cell outer membrane</keyword>
<proteinExistence type="inferred from homology"/>
<reference evidence="7 8" key="1">
    <citation type="submission" date="2019-03" db="EMBL/GenBank/DDBJ databases">
        <title>Genomic Encyclopedia of Type Strains, Phase IV (KMG-IV): sequencing the most valuable type-strain genomes for metagenomic binning, comparative biology and taxonomic classification.</title>
        <authorList>
            <person name="Goeker M."/>
        </authorList>
    </citation>
    <scope>NUCLEOTIDE SEQUENCE [LARGE SCALE GENOMIC DNA]</scope>
    <source>
        <strain evidence="7 8">DSM 21667</strain>
    </source>
</reference>
<evidence type="ECO:0000256" key="4">
    <source>
        <dbReference type="ARBA" id="ARBA00023237"/>
    </source>
</evidence>
<dbReference type="GO" id="GO:0043165">
    <property type="term" value="P:Gram-negative-bacterium-type cell outer membrane assembly"/>
    <property type="evidence" value="ECO:0007669"/>
    <property type="project" value="UniProtKB-UniRule"/>
</dbReference>
<comment type="subunit">
    <text evidence="6">Component of the lipopolysaccharide transport and assembly complex. Interacts with LptD.</text>
</comment>
<gene>
    <name evidence="6" type="primary">lptE</name>
    <name evidence="7" type="ORF">DFR29_112160</name>
</gene>
<dbReference type="HAMAP" id="MF_01186">
    <property type="entry name" value="LPS_assembly_LptE"/>
    <property type="match status" value="1"/>
</dbReference>
<dbReference type="InterPro" id="IPR007485">
    <property type="entry name" value="LPS_assembly_LptE"/>
</dbReference>
<keyword evidence="2 6" id="KW-0472">Membrane</keyword>
<evidence type="ECO:0000256" key="1">
    <source>
        <dbReference type="ARBA" id="ARBA00022729"/>
    </source>
</evidence>
<keyword evidence="3 6" id="KW-0564">Palmitate</keyword>
<dbReference type="GO" id="GO:0015920">
    <property type="term" value="P:lipopolysaccharide transport"/>
    <property type="evidence" value="ECO:0007669"/>
    <property type="project" value="TreeGrafter"/>
</dbReference>
<dbReference type="AlphaFoldDB" id="A0A4R6YRX3"/>
<dbReference type="PANTHER" id="PTHR38098:SF1">
    <property type="entry name" value="LPS-ASSEMBLY LIPOPROTEIN LPTE"/>
    <property type="match status" value="1"/>
</dbReference>
<dbReference type="RefSeq" id="WP_133820207.1">
    <property type="nucleotide sequence ID" value="NZ_SNZH01000012.1"/>
</dbReference>
<dbReference type="OrthoDB" id="7349153at2"/>
<keyword evidence="5 6" id="KW-0449">Lipoprotein</keyword>
<organism evidence="7 8">
    <name type="scientific">Tahibacter aquaticus</name>
    <dbReference type="NCBI Taxonomy" id="520092"/>
    <lineage>
        <taxon>Bacteria</taxon>
        <taxon>Pseudomonadati</taxon>
        <taxon>Pseudomonadota</taxon>
        <taxon>Gammaproteobacteria</taxon>
        <taxon>Lysobacterales</taxon>
        <taxon>Rhodanobacteraceae</taxon>
        <taxon>Tahibacter</taxon>
    </lineage>
</organism>
<dbReference type="GO" id="GO:0001530">
    <property type="term" value="F:lipopolysaccharide binding"/>
    <property type="evidence" value="ECO:0007669"/>
    <property type="project" value="TreeGrafter"/>
</dbReference>
<comment type="function">
    <text evidence="6">Together with LptD, is involved in the assembly of lipopolysaccharide (LPS) at the surface of the outer membrane. Required for the proper assembly of LptD. Binds LPS and may serve as the LPS recognition site at the outer membrane.</text>
</comment>
<dbReference type="PANTHER" id="PTHR38098">
    <property type="entry name" value="LPS-ASSEMBLY LIPOPROTEIN LPTE"/>
    <property type="match status" value="1"/>
</dbReference>
<protein>
    <recommendedName>
        <fullName evidence="6">LPS-assembly lipoprotein LptE</fullName>
    </recommendedName>
</protein>